<dbReference type="InterPro" id="IPR011701">
    <property type="entry name" value="MFS"/>
</dbReference>
<comment type="caution">
    <text evidence="10">The sequence shown here is derived from an EMBL/GenBank/DDBJ whole genome shotgun (WGS) entry which is preliminary data.</text>
</comment>
<reference evidence="10" key="1">
    <citation type="journal article" date="2021" name="PeerJ">
        <title>Extensive microbial diversity within the chicken gut microbiome revealed by metagenomics and culture.</title>
        <authorList>
            <person name="Gilroy R."/>
            <person name="Ravi A."/>
            <person name="Getino M."/>
            <person name="Pursley I."/>
            <person name="Horton D.L."/>
            <person name="Alikhan N.F."/>
            <person name="Baker D."/>
            <person name="Gharbi K."/>
            <person name="Hall N."/>
            <person name="Watson M."/>
            <person name="Adriaenssens E.M."/>
            <person name="Foster-Nyarko E."/>
            <person name="Jarju S."/>
            <person name="Secka A."/>
            <person name="Antonio M."/>
            <person name="Oren A."/>
            <person name="Chaudhuri R.R."/>
            <person name="La Ragione R."/>
            <person name="Hildebrand F."/>
            <person name="Pallen M.J."/>
        </authorList>
    </citation>
    <scope>NUCLEOTIDE SEQUENCE</scope>
    <source>
        <strain evidence="10">ChiGjej1B1-18357</strain>
    </source>
</reference>
<evidence type="ECO:0000256" key="5">
    <source>
        <dbReference type="ARBA" id="ARBA00022692"/>
    </source>
</evidence>
<dbReference type="Proteomes" id="UP000776650">
    <property type="component" value="Unassembled WGS sequence"/>
</dbReference>
<evidence type="ECO:0000256" key="7">
    <source>
        <dbReference type="ARBA" id="ARBA00023136"/>
    </source>
</evidence>
<feature type="domain" description="Major facilitator superfamily (MFS) profile" evidence="9">
    <location>
        <begin position="28"/>
        <end position="407"/>
    </location>
</feature>
<dbReference type="CDD" id="cd17324">
    <property type="entry name" value="MFS_NepI_like"/>
    <property type="match status" value="1"/>
</dbReference>
<feature type="transmembrane region" description="Helical" evidence="8">
    <location>
        <begin position="29"/>
        <end position="51"/>
    </location>
</feature>
<evidence type="ECO:0000256" key="8">
    <source>
        <dbReference type="SAM" id="Phobius"/>
    </source>
</evidence>
<comment type="subcellular location">
    <subcellularLocation>
        <location evidence="1">Cell membrane</location>
        <topology evidence="1">Multi-pass membrane protein</topology>
    </subcellularLocation>
</comment>
<feature type="transmembrane region" description="Helical" evidence="8">
    <location>
        <begin position="356"/>
        <end position="375"/>
    </location>
</feature>
<comment type="similarity">
    <text evidence="2">Belongs to the major facilitator superfamily.</text>
</comment>
<sequence length="407" mass="42196">MPASSETTVTSETLPDAGLHPGAPEYSKAIIALIAAGLASFNAMYATQALLPALTEQLHVSPASASLTVSAVTGMLAAAIIPASILSERFGRGRVMIISAVVATLIGVALSASPTIEVLVAGRAIQGVFVAGVPAVAMAWLAEEMSAESLPAAMGKYVAGTTIGGLLGRLVPAGMLELGSWRWALLATALLALVFAIIFAVLLPHQRNFEPKTITLRSELAALAAHWRDRQIAGLYILAFLLMGVFVSLYNYLGFRLRSDFGFSEAAVGLVFLIYLVGTWTSARAGTFASRVGRTAVVGVGITAAAAGLLLTLSSHLLLVLLGMAVMTGGFFAAHSTASGWVGALAKSNRAEASSTYLFCYYLGSSALGYLSGLVFHHTSWGGLILALLALLALAGVTLFGLVRGRR</sequence>
<evidence type="ECO:0000256" key="1">
    <source>
        <dbReference type="ARBA" id="ARBA00004651"/>
    </source>
</evidence>
<dbReference type="GO" id="GO:0022857">
    <property type="term" value="F:transmembrane transporter activity"/>
    <property type="evidence" value="ECO:0007669"/>
    <property type="project" value="InterPro"/>
</dbReference>
<dbReference type="GO" id="GO:0005886">
    <property type="term" value="C:plasma membrane"/>
    <property type="evidence" value="ECO:0007669"/>
    <property type="project" value="UniProtKB-SubCell"/>
</dbReference>
<feature type="transmembrane region" description="Helical" evidence="8">
    <location>
        <begin position="317"/>
        <end position="344"/>
    </location>
</feature>
<evidence type="ECO:0000313" key="11">
    <source>
        <dbReference type="Proteomes" id="UP000776650"/>
    </source>
</evidence>
<dbReference type="EMBL" id="DYXM01000006">
    <property type="protein sequence ID" value="HJE89416.1"/>
    <property type="molecule type" value="Genomic_DNA"/>
</dbReference>
<evidence type="ECO:0000313" key="10">
    <source>
        <dbReference type="EMBL" id="HJE89416.1"/>
    </source>
</evidence>
<dbReference type="InterPro" id="IPR036259">
    <property type="entry name" value="MFS_trans_sf"/>
</dbReference>
<dbReference type="PROSITE" id="PS50850">
    <property type="entry name" value="MFS"/>
    <property type="match status" value="1"/>
</dbReference>
<keyword evidence="3" id="KW-0813">Transport</keyword>
<protein>
    <submittedName>
        <fullName evidence="10">MFS transporter</fullName>
    </submittedName>
</protein>
<keyword evidence="7 8" id="KW-0472">Membrane</keyword>
<dbReference type="SUPFAM" id="SSF103473">
    <property type="entry name" value="MFS general substrate transporter"/>
    <property type="match status" value="1"/>
</dbReference>
<dbReference type="PANTHER" id="PTHR43271">
    <property type="entry name" value="BLL2771 PROTEIN"/>
    <property type="match status" value="1"/>
</dbReference>
<gene>
    <name evidence="10" type="ORF">K8V11_00200</name>
</gene>
<dbReference type="PANTHER" id="PTHR43271:SF1">
    <property type="entry name" value="INNER MEMBRANE TRANSPORT PROTEIN YNFM"/>
    <property type="match status" value="1"/>
</dbReference>
<feature type="transmembrane region" description="Helical" evidence="8">
    <location>
        <begin position="63"/>
        <end position="83"/>
    </location>
</feature>
<feature type="transmembrane region" description="Helical" evidence="8">
    <location>
        <begin position="124"/>
        <end position="142"/>
    </location>
</feature>
<feature type="transmembrane region" description="Helical" evidence="8">
    <location>
        <begin position="292"/>
        <end position="311"/>
    </location>
</feature>
<dbReference type="RefSeq" id="WP_303910080.1">
    <property type="nucleotide sequence ID" value="NZ_DYXM01000006.1"/>
</dbReference>
<evidence type="ECO:0000259" key="9">
    <source>
        <dbReference type="PROSITE" id="PS50850"/>
    </source>
</evidence>
<evidence type="ECO:0000256" key="3">
    <source>
        <dbReference type="ARBA" id="ARBA00022448"/>
    </source>
</evidence>
<dbReference type="Pfam" id="PF07690">
    <property type="entry name" value="MFS_1"/>
    <property type="match status" value="1"/>
</dbReference>
<feature type="transmembrane region" description="Helical" evidence="8">
    <location>
        <begin position="235"/>
        <end position="255"/>
    </location>
</feature>
<dbReference type="Gene3D" id="1.20.1250.20">
    <property type="entry name" value="MFS general substrate transporter like domains"/>
    <property type="match status" value="1"/>
</dbReference>
<feature type="transmembrane region" description="Helical" evidence="8">
    <location>
        <begin position="183"/>
        <end position="203"/>
    </location>
</feature>
<proteinExistence type="inferred from homology"/>
<dbReference type="InterPro" id="IPR020846">
    <property type="entry name" value="MFS_dom"/>
</dbReference>
<name>A0A921F0F7_9ACTN</name>
<keyword evidence="5 8" id="KW-0812">Transmembrane</keyword>
<keyword evidence="4" id="KW-1003">Cell membrane</keyword>
<keyword evidence="6 8" id="KW-1133">Transmembrane helix</keyword>
<evidence type="ECO:0000256" key="4">
    <source>
        <dbReference type="ARBA" id="ARBA00022475"/>
    </source>
</evidence>
<accession>A0A921F0F7</accession>
<feature type="transmembrane region" description="Helical" evidence="8">
    <location>
        <begin position="381"/>
        <end position="403"/>
    </location>
</feature>
<reference evidence="10" key="2">
    <citation type="submission" date="2021-09" db="EMBL/GenBank/DDBJ databases">
        <authorList>
            <person name="Gilroy R."/>
        </authorList>
    </citation>
    <scope>NUCLEOTIDE SEQUENCE</scope>
    <source>
        <strain evidence="10">ChiGjej1B1-18357</strain>
    </source>
</reference>
<dbReference type="AlphaFoldDB" id="A0A921F0F7"/>
<feature type="transmembrane region" description="Helical" evidence="8">
    <location>
        <begin position="261"/>
        <end position="280"/>
    </location>
</feature>
<organism evidence="10 11">
    <name type="scientific">Dietzia timorensis</name>
    <dbReference type="NCBI Taxonomy" id="499555"/>
    <lineage>
        <taxon>Bacteria</taxon>
        <taxon>Bacillati</taxon>
        <taxon>Actinomycetota</taxon>
        <taxon>Actinomycetes</taxon>
        <taxon>Mycobacteriales</taxon>
        <taxon>Dietziaceae</taxon>
        <taxon>Dietzia</taxon>
    </lineage>
</organism>
<evidence type="ECO:0000256" key="6">
    <source>
        <dbReference type="ARBA" id="ARBA00022989"/>
    </source>
</evidence>
<feature type="transmembrane region" description="Helical" evidence="8">
    <location>
        <begin position="95"/>
        <end position="112"/>
    </location>
</feature>
<evidence type="ECO:0000256" key="2">
    <source>
        <dbReference type="ARBA" id="ARBA00008335"/>
    </source>
</evidence>